<evidence type="ECO:0000256" key="5">
    <source>
        <dbReference type="ARBA" id="ARBA00022679"/>
    </source>
</evidence>
<proteinExistence type="inferred from homology"/>
<dbReference type="PANTHER" id="PTHR12714">
    <property type="entry name" value="PROTEIN-S ISOPRENYLCYSTEINE O-METHYLTRANSFERASE"/>
    <property type="match status" value="1"/>
</dbReference>
<name>D8LX91_BLAHO</name>
<dbReference type="Proteomes" id="UP000008312">
    <property type="component" value="Unassembled WGS sequence"/>
</dbReference>
<keyword evidence="8 10" id="KW-1133">Transmembrane helix</keyword>
<dbReference type="EMBL" id="FN668639">
    <property type="protein sequence ID" value="CBK20886.2"/>
    <property type="molecule type" value="Genomic_DNA"/>
</dbReference>
<evidence type="ECO:0000256" key="4">
    <source>
        <dbReference type="ARBA" id="ARBA00022603"/>
    </source>
</evidence>
<keyword evidence="10" id="KW-0256">Endoplasmic reticulum</keyword>
<dbReference type="AlphaFoldDB" id="D8LX91"/>
<dbReference type="OrthoDB" id="422086at2759"/>
<comment type="caution">
    <text evidence="10">Lacks conserved residue(s) required for the propagation of feature annotation.</text>
</comment>
<evidence type="ECO:0000256" key="6">
    <source>
        <dbReference type="ARBA" id="ARBA00022691"/>
    </source>
</evidence>
<keyword evidence="5" id="KW-0808">Transferase</keyword>
<keyword evidence="7 10" id="KW-0812">Transmembrane</keyword>
<evidence type="ECO:0000256" key="9">
    <source>
        <dbReference type="ARBA" id="ARBA00023136"/>
    </source>
</evidence>
<feature type="transmembrane region" description="Helical" evidence="10">
    <location>
        <begin position="114"/>
        <end position="133"/>
    </location>
</feature>
<keyword evidence="12" id="KW-1185">Reference proteome</keyword>
<sequence>MEETNKRFSSKERAKIISCGIILGLLLIFFLVSALLQLFGVHIIWRINWSWYVVFVTAFHLSEFFITAVYRKDELKFDSYLVNQSPEYEIAMITGMAEYWIEYFFLPVLRYHWITFWLGFTLCLGGGLLRAFAEIQMQGNFNHHIQTTKQASHQLVTTGLYSFFRHPAYTGWFYFSIGTQILLNNPVCTVLYAGASWYFFYDRIPYEERLLLDFFPEYESYRERTHVLIPFIPKVKKPLLSSRV</sequence>
<dbReference type="InterPro" id="IPR007269">
    <property type="entry name" value="ICMT_MeTrfase"/>
</dbReference>
<dbReference type="OMA" id="IKREEAY"/>
<evidence type="ECO:0000313" key="11">
    <source>
        <dbReference type="EMBL" id="CBK20886.2"/>
    </source>
</evidence>
<comment type="similarity">
    <text evidence="2 10">Belongs to the class VI-like SAM-binding methyltransferase superfamily. Isoprenylcysteine carboxyl methyltransferase family.</text>
</comment>
<evidence type="ECO:0000256" key="8">
    <source>
        <dbReference type="ARBA" id="ARBA00022989"/>
    </source>
</evidence>
<reference evidence="11" key="1">
    <citation type="submission" date="2010-02" db="EMBL/GenBank/DDBJ databases">
        <title>Sequencing and annotation of the Blastocystis hominis genome.</title>
        <authorList>
            <person name="Wincker P."/>
        </authorList>
    </citation>
    <scope>NUCLEOTIDE SEQUENCE</scope>
    <source>
        <strain evidence="11">Singapore isolate B</strain>
    </source>
</reference>
<feature type="transmembrane region" description="Helical" evidence="10">
    <location>
        <begin position="21"/>
        <end position="45"/>
    </location>
</feature>
<dbReference type="GO" id="GO:0004671">
    <property type="term" value="F:protein C-terminal S-isoprenylcysteine carboxyl O-methyltransferase activity"/>
    <property type="evidence" value="ECO:0007669"/>
    <property type="project" value="UniProtKB-EC"/>
</dbReference>
<keyword evidence="4 10" id="KW-0489">Methyltransferase</keyword>
<dbReference type="InParanoid" id="D8LX91"/>
<dbReference type="Pfam" id="PF04140">
    <property type="entry name" value="ICMT"/>
    <property type="match status" value="1"/>
</dbReference>
<comment type="catalytic activity">
    <reaction evidence="10">
        <text>[protein]-C-terminal S-[(2E,6E)-farnesyl]-L-cysteine + S-adenosyl-L-methionine = [protein]-C-terminal S-[(2E,6E)-farnesyl]-L-cysteine methyl ester + S-adenosyl-L-homocysteine</text>
        <dbReference type="Rhea" id="RHEA:21672"/>
        <dbReference type="Rhea" id="RHEA-COMP:12125"/>
        <dbReference type="Rhea" id="RHEA-COMP:12126"/>
        <dbReference type="ChEBI" id="CHEBI:57856"/>
        <dbReference type="ChEBI" id="CHEBI:59789"/>
        <dbReference type="ChEBI" id="CHEBI:90510"/>
        <dbReference type="ChEBI" id="CHEBI:90511"/>
        <dbReference type="EC" id="2.1.1.100"/>
    </reaction>
</comment>
<organism evidence="11">
    <name type="scientific">Blastocystis hominis</name>
    <dbReference type="NCBI Taxonomy" id="12968"/>
    <lineage>
        <taxon>Eukaryota</taxon>
        <taxon>Sar</taxon>
        <taxon>Stramenopiles</taxon>
        <taxon>Bigyra</taxon>
        <taxon>Opalozoa</taxon>
        <taxon>Opalinata</taxon>
        <taxon>Blastocystidae</taxon>
        <taxon>Blastocystis</taxon>
    </lineage>
</organism>
<dbReference type="PROSITE" id="PS51564">
    <property type="entry name" value="SAM_ICMT"/>
    <property type="match status" value="1"/>
</dbReference>
<evidence type="ECO:0000256" key="2">
    <source>
        <dbReference type="ARBA" id="ARBA00009140"/>
    </source>
</evidence>
<comment type="subcellular location">
    <subcellularLocation>
        <location evidence="10">Endoplasmic reticulum membrane</location>
        <topology evidence="10">Multi-pass membrane protein</topology>
    </subcellularLocation>
    <subcellularLocation>
        <location evidence="1">Membrane</location>
        <topology evidence="1">Multi-pass membrane protein</topology>
    </subcellularLocation>
</comment>
<keyword evidence="6 10" id="KW-0949">S-adenosyl-L-methionine</keyword>
<evidence type="ECO:0000313" key="12">
    <source>
        <dbReference type="Proteomes" id="UP000008312"/>
    </source>
</evidence>
<keyword evidence="9 10" id="KW-0472">Membrane</keyword>
<dbReference type="RefSeq" id="XP_012894934.1">
    <property type="nucleotide sequence ID" value="XM_013039480.1"/>
</dbReference>
<accession>D8LX91</accession>
<evidence type="ECO:0000256" key="7">
    <source>
        <dbReference type="ARBA" id="ARBA00022692"/>
    </source>
</evidence>
<gene>
    <name evidence="11" type="ORF">GSBLH_T00001134001</name>
</gene>
<evidence type="ECO:0000256" key="1">
    <source>
        <dbReference type="ARBA" id="ARBA00004141"/>
    </source>
</evidence>
<dbReference type="EC" id="2.1.1.100" evidence="3 10"/>
<protein>
    <recommendedName>
        <fullName evidence="3 10">Protein-S-isoprenylcysteine O-methyltransferase</fullName>
        <ecNumber evidence="3 10">2.1.1.100</ecNumber>
    </recommendedName>
</protein>
<feature type="transmembrane region" description="Helical" evidence="10">
    <location>
        <begin position="51"/>
        <end position="70"/>
    </location>
</feature>
<dbReference type="GO" id="GO:0032259">
    <property type="term" value="P:methylation"/>
    <property type="evidence" value="ECO:0007669"/>
    <property type="project" value="UniProtKB-KW"/>
</dbReference>
<dbReference type="Gene3D" id="1.20.120.1630">
    <property type="match status" value="1"/>
</dbReference>
<dbReference type="InterPro" id="IPR025770">
    <property type="entry name" value="PPMT_MeTrfase"/>
</dbReference>
<evidence type="ECO:0000256" key="10">
    <source>
        <dbReference type="RuleBase" id="RU362022"/>
    </source>
</evidence>
<evidence type="ECO:0000256" key="3">
    <source>
        <dbReference type="ARBA" id="ARBA00012151"/>
    </source>
</evidence>
<dbReference type="PANTHER" id="PTHR12714:SF9">
    <property type="entry name" value="PROTEIN-S-ISOPRENYLCYSTEINE O-METHYLTRANSFERASE"/>
    <property type="match status" value="1"/>
</dbReference>
<dbReference type="GO" id="GO:0005789">
    <property type="term" value="C:endoplasmic reticulum membrane"/>
    <property type="evidence" value="ECO:0007669"/>
    <property type="project" value="UniProtKB-SubCell"/>
</dbReference>
<dbReference type="GeneID" id="24918412"/>